<dbReference type="InterPro" id="IPR016084">
    <property type="entry name" value="Haem_Oase-like_multi-hlx"/>
</dbReference>
<dbReference type="EMBL" id="JAIZAY010000013">
    <property type="protein sequence ID" value="KAJ8030301.1"/>
    <property type="molecule type" value="Genomic_DNA"/>
</dbReference>
<protein>
    <submittedName>
        <fullName evidence="2">Uncharacterized protein</fullName>
    </submittedName>
</protein>
<evidence type="ECO:0000256" key="1">
    <source>
        <dbReference type="SAM" id="MobiDB-lite"/>
    </source>
</evidence>
<dbReference type="Gene3D" id="1.20.910.10">
    <property type="entry name" value="Heme oxygenase-like"/>
    <property type="match status" value="1"/>
</dbReference>
<dbReference type="AlphaFoldDB" id="A0A9Q1H303"/>
<sequence>MPGETTRSARSRRHDDKRTELLTKAIPKTEPSQQVFVEGVPLADALWNSTSALREEVLQTYFINGLNNGTVDPVKFGQYVVQDAVYCYKSKVNMDVVASQTTGKFRDFVLEESASYEE</sequence>
<comment type="caution">
    <text evidence="2">The sequence shown here is derived from an EMBL/GenBank/DDBJ whole genome shotgun (WGS) entry which is preliminary data.</text>
</comment>
<dbReference type="SUPFAM" id="SSF48613">
    <property type="entry name" value="Heme oxygenase-like"/>
    <property type="match status" value="1"/>
</dbReference>
<gene>
    <name evidence="2" type="ORF">HOLleu_26670</name>
</gene>
<name>A0A9Q1H303_HOLLE</name>
<dbReference type="Proteomes" id="UP001152320">
    <property type="component" value="Chromosome 13"/>
</dbReference>
<organism evidence="2 3">
    <name type="scientific">Holothuria leucospilota</name>
    <name type="common">Black long sea cucumber</name>
    <name type="synonym">Mertensiothuria leucospilota</name>
    <dbReference type="NCBI Taxonomy" id="206669"/>
    <lineage>
        <taxon>Eukaryota</taxon>
        <taxon>Metazoa</taxon>
        <taxon>Echinodermata</taxon>
        <taxon>Eleutherozoa</taxon>
        <taxon>Echinozoa</taxon>
        <taxon>Holothuroidea</taxon>
        <taxon>Aspidochirotacea</taxon>
        <taxon>Aspidochirotida</taxon>
        <taxon>Holothuriidae</taxon>
        <taxon>Holothuria</taxon>
    </lineage>
</organism>
<evidence type="ECO:0000313" key="2">
    <source>
        <dbReference type="EMBL" id="KAJ8030301.1"/>
    </source>
</evidence>
<evidence type="ECO:0000313" key="3">
    <source>
        <dbReference type="Proteomes" id="UP001152320"/>
    </source>
</evidence>
<feature type="region of interest" description="Disordered" evidence="1">
    <location>
        <begin position="1"/>
        <end position="20"/>
    </location>
</feature>
<keyword evidence="3" id="KW-1185">Reference proteome</keyword>
<accession>A0A9Q1H303</accession>
<reference evidence="2" key="1">
    <citation type="submission" date="2021-10" db="EMBL/GenBank/DDBJ databases">
        <title>Tropical sea cucumber genome reveals ecological adaptation and Cuvierian tubules defense mechanism.</title>
        <authorList>
            <person name="Chen T."/>
        </authorList>
    </citation>
    <scope>NUCLEOTIDE SEQUENCE</scope>
    <source>
        <strain evidence="2">Nanhai2018</strain>
        <tissue evidence="2">Muscle</tissue>
    </source>
</reference>
<proteinExistence type="predicted"/>